<comment type="catalytic activity">
    <reaction evidence="1">
        <text>(6R)-5,10-methylene-5,6,7,8-tetrahydrofolate + glycine + H2O = (6S)-5,6,7,8-tetrahydrofolate + L-serine</text>
        <dbReference type="Rhea" id="RHEA:15481"/>
        <dbReference type="ChEBI" id="CHEBI:15377"/>
        <dbReference type="ChEBI" id="CHEBI:15636"/>
        <dbReference type="ChEBI" id="CHEBI:33384"/>
        <dbReference type="ChEBI" id="CHEBI:57305"/>
        <dbReference type="ChEBI" id="CHEBI:57453"/>
        <dbReference type="EC" id="2.1.2.1"/>
    </reaction>
</comment>
<dbReference type="InterPro" id="IPR015424">
    <property type="entry name" value="PyrdxlP-dep_Trfase"/>
</dbReference>
<reference evidence="5 6" key="1">
    <citation type="submission" date="2020-09" db="EMBL/GenBank/DDBJ databases">
        <title>De no assembly of potato wild relative species, Solanum commersonii.</title>
        <authorList>
            <person name="Cho K."/>
        </authorList>
    </citation>
    <scope>NUCLEOTIDE SEQUENCE [LARGE SCALE GENOMIC DNA]</scope>
    <source>
        <strain evidence="5">LZ3.2</strain>
        <tissue evidence="5">Leaf</tissue>
    </source>
</reference>
<dbReference type="PANTHER" id="PTHR11680">
    <property type="entry name" value="SERINE HYDROXYMETHYLTRANSFERASE"/>
    <property type="match status" value="1"/>
</dbReference>
<dbReference type="EMBL" id="JACXVP010000007">
    <property type="protein sequence ID" value="KAG5597811.1"/>
    <property type="molecule type" value="Genomic_DNA"/>
</dbReference>
<accession>A0A9J5YAR9</accession>
<name>A0A9J5YAR9_SOLCO</name>
<evidence type="ECO:0000259" key="4">
    <source>
        <dbReference type="Pfam" id="PF00464"/>
    </source>
</evidence>
<organism evidence="5 6">
    <name type="scientific">Solanum commersonii</name>
    <name type="common">Commerson's wild potato</name>
    <name type="synonym">Commerson's nightshade</name>
    <dbReference type="NCBI Taxonomy" id="4109"/>
    <lineage>
        <taxon>Eukaryota</taxon>
        <taxon>Viridiplantae</taxon>
        <taxon>Streptophyta</taxon>
        <taxon>Embryophyta</taxon>
        <taxon>Tracheophyta</taxon>
        <taxon>Spermatophyta</taxon>
        <taxon>Magnoliopsida</taxon>
        <taxon>eudicotyledons</taxon>
        <taxon>Gunneridae</taxon>
        <taxon>Pentapetalae</taxon>
        <taxon>asterids</taxon>
        <taxon>lamiids</taxon>
        <taxon>Solanales</taxon>
        <taxon>Solanaceae</taxon>
        <taxon>Solanoideae</taxon>
        <taxon>Solaneae</taxon>
        <taxon>Solanum</taxon>
    </lineage>
</organism>
<dbReference type="InterPro" id="IPR039429">
    <property type="entry name" value="SHMT-like_dom"/>
</dbReference>
<protein>
    <recommendedName>
        <fullName evidence="4">Serine hydroxymethyltransferase-like domain-containing protein</fullName>
    </recommendedName>
</protein>
<comment type="caution">
    <text evidence="5">The sequence shown here is derived from an EMBL/GenBank/DDBJ whole genome shotgun (WGS) entry which is preliminary data.</text>
</comment>
<dbReference type="InterPro" id="IPR049943">
    <property type="entry name" value="Ser_HO-MeTrfase-like"/>
</dbReference>
<dbReference type="AlphaFoldDB" id="A0A9J5YAR9"/>
<dbReference type="OrthoDB" id="10265628at2759"/>
<dbReference type="PANTHER" id="PTHR11680:SF63">
    <property type="entry name" value="SERINE HYDROXYMETHYLTRANSFERASE 3, CHLOROPLASTIC"/>
    <property type="match status" value="1"/>
</dbReference>
<dbReference type="GO" id="GO:0004372">
    <property type="term" value="F:glycine hydroxymethyltransferase activity"/>
    <property type="evidence" value="ECO:0007669"/>
    <property type="project" value="UniProtKB-EC"/>
</dbReference>
<dbReference type="Gene3D" id="3.40.640.10">
    <property type="entry name" value="Type I PLP-dependent aspartate aminotransferase-like (Major domain)"/>
    <property type="match status" value="1"/>
</dbReference>
<dbReference type="InterPro" id="IPR015421">
    <property type="entry name" value="PyrdxlP-dep_Trfase_major"/>
</dbReference>
<dbReference type="GO" id="GO:0019264">
    <property type="term" value="P:glycine biosynthetic process from serine"/>
    <property type="evidence" value="ECO:0007669"/>
    <property type="project" value="TreeGrafter"/>
</dbReference>
<proteinExistence type="predicted"/>
<gene>
    <name evidence="5" type="ORF">H5410_039043</name>
</gene>
<evidence type="ECO:0000313" key="5">
    <source>
        <dbReference type="EMBL" id="KAG5597811.1"/>
    </source>
</evidence>
<keyword evidence="3" id="KW-0663">Pyridoxal phosphate</keyword>
<dbReference type="GO" id="GO:0005739">
    <property type="term" value="C:mitochondrion"/>
    <property type="evidence" value="ECO:0007669"/>
    <property type="project" value="TreeGrafter"/>
</dbReference>
<keyword evidence="6" id="KW-1185">Reference proteome</keyword>
<evidence type="ECO:0000313" key="6">
    <source>
        <dbReference type="Proteomes" id="UP000824120"/>
    </source>
</evidence>
<sequence length="126" mass="14681">MTGLWDWTCLMGGHLSHGFMTPKRRVSGTSIYYESMPYRLDESSGLVNIYQMYETSFQTLNEPYDQAIIPPSKEKSFLVEDSRQFRMSQTLSPQTNSPVPRKYPPQRFQEGHKFRLEISQCEVSSK</sequence>
<comment type="cofactor">
    <cofactor evidence="2">
        <name>pyridoxal 5'-phosphate</name>
        <dbReference type="ChEBI" id="CHEBI:597326"/>
    </cofactor>
</comment>
<dbReference type="Proteomes" id="UP000824120">
    <property type="component" value="Chromosome 7"/>
</dbReference>
<dbReference type="GO" id="GO:0030170">
    <property type="term" value="F:pyridoxal phosphate binding"/>
    <property type="evidence" value="ECO:0007669"/>
    <property type="project" value="TreeGrafter"/>
</dbReference>
<evidence type="ECO:0000256" key="2">
    <source>
        <dbReference type="ARBA" id="ARBA00001933"/>
    </source>
</evidence>
<dbReference type="GO" id="GO:0046653">
    <property type="term" value="P:tetrahydrofolate metabolic process"/>
    <property type="evidence" value="ECO:0007669"/>
    <property type="project" value="TreeGrafter"/>
</dbReference>
<evidence type="ECO:0000256" key="3">
    <source>
        <dbReference type="ARBA" id="ARBA00022898"/>
    </source>
</evidence>
<dbReference type="SUPFAM" id="SSF53383">
    <property type="entry name" value="PLP-dependent transferases"/>
    <property type="match status" value="1"/>
</dbReference>
<evidence type="ECO:0000256" key="1">
    <source>
        <dbReference type="ARBA" id="ARBA00001528"/>
    </source>
</evidence>
<feature type="domain" description="Serine hydroxymethyltransferase-like" evidence="4">
    <location>
        <begin position="11"/>
        <end position="55"/>
    </location>
</feature>
<dbReference type="Pfam" id="PF00464">
    <property type="entry name" value="SHMT"/>
    <property type="match status" value="1"/>
</dbReference>